<organism evidence="7 9">
    <name type="scientific">Oceanimonas baumannii</name>
    <dbReference type="NCBI Taxonomy" id="129578"/>
    <lineage>
        <taxon>Bacteria</taxon>
        <taxon>Pseudomonadati</taxon>
        <taxon>Pseudomonadota</taxon>
        <taxon>Gammaproteobacteria</taxon>
        <taxon>Aeromonadales</taxon>
        <taxon>Aeromonadaceae</taxon>
        <taxon>Oceanimonas</taxon>
    </lineage>
</organism>
<dbReference type="AlphaFoldDB" id="A0A235CR40"/>
<evidence type="ECO:0000313" key="7">
    <source>
        <dbReference type="EMBL" id="OYD26335.1"/>
    </source>
</evidence>
<evidence type="ECO:0000256" key="1">
    <source>
        <dbReference type="ARBA" id="ARBA00004651"/>
    </source>
</evidence>
<evidence type="ECO:0000256" key="3">
    <source>
        <dbReference type="ARBA" id="ARBA00022692"/>
    </source>
</evidence>
<feature type="transmembrane region" description="Helical" evidence="6">
    <location>
        <begin position="140"/>
        <end position="161"/>
    </location>
</feature>
<name>A0A235CR40_9GAMM</name>
<keyword evidence="5 6" id="KW-0472">Membrane</keyword>
<dbReference type="Proteomes" id="UP000295058">
    <property type="component" value="Unassembled WGS sequence"/>
</dbReference>
<dbReference type="OrthoDB" id="9804822at2"/>
<dbReference type="EMBL" id="SODO01000001">
    <property type="protein sequence ID" value="TDW62007.1"/>
    <property type="molecule type" value="Genomic_DNA"/>
</dbReference>
<evidence type="ECO:0000313" key="10">
    <source>
        <dbReference type="Proteomes" id="UP000295058"/>
    </source>
</evidence>
<dbReference type="Pfam" id="PF01810">
    <property type="entry name" value="LysE"/>
    <property type="match status" value="1"/>
</dbReference>
<dbReference type="Proteomes" id="UP000243640">
    <property type="component" value="Unassembled WGS sequence"/>
</dbReference>
<sequence>MVFVPTFFFVSITPGMCMTLALSLGMTVGVKRTLWMMLGELAGVGLVACLAVVGVAALMLQYPQLFLLLKYGGGLYLAWLGIQLWRSRGKLALNPLNTGPRHIPAFTLVSQGFVTAIANPKGWAFFIALLPPFIDNQAPLAGQLTGLVAIILSLEFICLLLYASGGRTLSRVLQQKGKVRLMNRIAGSLMLGVALWLVLG</sequence>
<keyword evidence="10" id="KW-1185">Reference proteome</keyword>
<comment type="caution">
    <text evidence="7">The sequence shown here is derived from an EMBL/GenBank/DDBJ whole genome shotgun (WGS) entry which is preliminary data.</text>
</comment>
<dbReference type="InterPro" id="IPR001123">
    <property type="entry name" value="LeuE-type"/>
</dbReference>
<keyword evidence="3 6" id="KW-0812">Transmembrane</keyword>
<comment type="subcellular location">
    <subcellularLocation>
        <location evidence="1">Cell membrane</location>
        <topology evidence="1">Multi-pass membrane protein</topology>
    </subcellularLocation>
</comment>
<evidence type="ECO:0000256" key="5">
    <source>
        <dbReference type="ARBA" id="ARBA00023136"/>
    </source>
</evidence>
<feature type="transmembrane region" description="Helical" evidence="6">
    <location>
        <begin position="68"/>
        <end position="85"/>
    </location>
</feature>
<dbReference type="PANTHER" id="PTHR30086:SF5">
    <property type="entry name" value="HOMOGENTISATE EXPORT PROTEIN"/>
    <property type="match status" value="1"/>
</dbReference>
<protein>
    <submittedName>
        <fullName evidence="7">Threonine transporter RhtB</fullName>
    </submittedName>
    <submittedName>
        <fullName evidence="8">Threonine/homoserine/homoserine lactone efflux protein</fullName>
    </submittedName>
</protein>
<feature type="transmembrane region" description="Helical" evidence="6">
    <location>
        <begin position="106"/>
        <end position="134"/>
    </location>
</feature>
<dbReference type="GO" id="GO:0005886">
    <property type="term" value="C:plasma membrane"/>
    <property type="evidence" value="ECO:0007669"/>
    <property type="project" value="UniProtKB-SubCell"/>
</dbReference>
<evidence type="ECO:0000256" key="4">
    <source>
        <dbReference type="ARBA" id="ARBA00022989"/>
    </source>
</evidence>
<reference evidence="7 9" key="1">
    <citation type="submission" date="2017-08" db="EMBL/GenBank/DDBJ databases">
        <title>Draft Genome Sequence of the Marine Bacterium Oceanimonas baumannii ATCC 700832.</title>
        <authorList>
            <person name="Mcclelland W.D."/>
            <person name="Brennan M.A."/>
            <person name="Trachtenberg A.M."/>
            <person name="Maclea K.S."/>
        </authorList>
    </citation>
    <scope>NUCLEOTIDE SEQUENCE [LARGE SCALE GENOMIC DNA]</scope>
    <source>
        <strain evidence="7 9">ATCC 700832</strain>
    </source>
</reference>
<dbReference type="RefSeq" id="WP_094276777.1">
    <property type="nucleotide sequence ID" value="NZ_JBLWZI010000004.1"/>
</dbReference>
<evidence type="ECO:0000313" key="8">
    <source>
        <dbReference type="EMBL" id="TDW62007.1"/>
    </source>
</evidence>
<feature type="transmembrane region" description="Helical" evidence="6">
    <location>
        <begin position="181"/>
        <end position="199"/>
    </location>
</feature>
<reference evidence="8 10" key="2">
    <citation type="submission" date="2019-03" db="EMBL/GenBank/DDBJ databases">
        <title>Genomic Encyclopedia of Archaeal and Bacterial Type Strains, Phase II (KMG-II): from individual species to whole genera.</title>
        <authorList>
            <person name="Goeker M."/>
        </authorList>
    </citation>
    <scope>NUCLEOTIDE SEQUENCE [LARGE SCALE GENOMIC DNA]</scope>
    <source>
        <strain evidence="8 10">DSM 15594</strain>
    </source>
</reference>
<feature type="transmembrane region" description="Helical" evidence="6">
    <location>
        <begin position="6"/>
        <end position="29"/>
    </location>
</feature>
<evidence type="ECO:0000256" key="2">
    <source>
        <dbReference type="ARBA" id="ARBA00022475"/>
    </source>
</evidence>
<keyword evidence="2" id="KW-1003">Cell membrane</keyword>
<proteinExistence type="predicted"/>
<gene>
    <name evidence="7" type="ORF">B6S09_01795</name>
    <name evidence="8" type="ORF">LY04_00052</name>
</gene>
<dbReference type="PANTHER" id="PTHR30086">
    <property type="entry name" value="ARGININE EXPORTER PROTEIN ARGO"/>
    <property type="match status" value="1"/>
</dbReference>
<feature type="transmembrane region" description="Helical" evidence="6">
    <location>
        <begin position="41"/>
        <end position="62"/>
    </location>
</feature>
<evidence type="ECO:0000256" key="6">
    <source>
        <dbReference type="SAM" id="Phobius"/>
    </source>
</evidence>
<accession>A0A235CR40</accession>
<dbReference type="GO" id="GO:0042970">
    <property type="term" value="F:homoserine transmembrane transporter activity"/>
    <property type="evidence" value="ECO:0007669"/>
    <property type="project" value="TreeGrafter"/>
</dbReference>
<keyword evidence="4 6" id="KW-1133">Transmembrane helix</keyword>
<evidence type="ECO:0000313" key="9">
    <source>
        <dbReference type="Proteomes" id="UP000243640"/>
    </source>
</evidence>
<dbReference type="EMBL" id="NQJF01000001">
    <property type="protein sequence ID" value="OYD26335.1"/>
    <property type="molecule type" value="Genomic_DNA"/>
</dbReference>
<dbReference type="PIRSF" id="PIRSF006324">
    <property type="entry name" value="LeuE"/>
    <property type="match status" value="1"/>
</dbReference>